<protein>
    <submittedName>
        <fullName evidence="1">Uncharacterized protein</fullName>
    </submittedName>
</protein>
<dbReference type="AlphaFoldDB" id="A0A345YJ15"/>
<accession>A0A345YJ15</accession>
<name>A0A345YJ15_9SPHN</name>
<sequence>MLMSDPKVLAQALSPAKRRNLLALAPTPGAWMTIAEMKNKGATGSGMNLLYAAGFRGNRLVDGRFVKWGGEPGQKRGEGYEYTLTALGREVRDLLEEWQKA</sequence>
<keyword evidence="2" id="KW-1185">Reference proteome</keyword>
<proteinExistence type="predicted"/>
<evidence type="ECO:0000313" key="1">
    <source>
        <dbReference type="EMBL" id="AXK43917.1"/>
    </source>
</evidence>
<evidence type="ECO:0000313" key="2">
    <source>
        <dbReference type="Proteomes" id="UP000254508"/>
    </source>
</evidence>
<geneLocation type="plasmid" evidence="1 2">
    <name>unnamed</name>
</geneLocation>
<dbReference type="EMBL" id="CP031358">
    <property type="protein sequence ID" value="AXK43917.1"/>
    <property type="molecule type" value="Genomic_DNA"/>
</dbReference>
<dbReference type="KEGG" id="err:DVR09_15800"/>
<reference evidence="1 2" key="1">
    <citation type="submission" date="2018-07" db="EMBL/GenBank/DDBJ databases">
        <title>Genome sequence of Erythrobacter strain YH-07, an antagonistic bacterium isolated from Yellow Sea.</title>
        <authorList>
            <person name="Tang T."/>
            <person name="Liu Q."/>
            <person name="Sun X."/>
        </authorList>
    </citation>
    <scope>NUCLEOTIDE SEQUENCE [LARGE SCALE GENOMIC DNA]</scope>
    <source>
        <strain evidence="1 2">YH-07</strain>
        <plasmid evidence="1 2">unnamed</plasmid>
    </source>
</reference>
<dbReference type="Proteomes" id="UP000254508">
    <property type="component" value="Plasmid unnamed"/>
</dbReference>
<gene>
    <name evidence="1" type="ORF">DVR09_15800</name>
</gene>
<organism evidence="1 2">
    <name type="scientific">Erythrobacter aureus</name>
    <dbReference type="NCBI Taxonomy" id="2182384"/>
    <lineage>
        <taxon>Bacteria</taxon>
        <taxon>Pseudomonadati</taxon>
        <taxon>Pseudomonadota</taxon>
        <taxon>Alphaproteobacteria</taxon>
        <taxon>Sphingomonadales</taxon>
        <taxon>Erythrobacteraceae</taxon>
        <taxon>Erythrobacter/Porphyrobacter group</taxon>
        <taxon>Erythrobacter</taxon>
    </lineage>
</organism>
<keyword evidence="1" id="KW-0614">Plasmid</keyword>